<dbReference type="EMBL" id="MCSW01000229">
    <property type="protein sequence ID" value="PMF17003.1"/>
    <property type="molecule type" value="Genomic_DNA"/>
</dbReference>
<dbReference type="GeneID" id="89593608"/>
<reference evidence="7" key="5">
    <citation type="journal article" date="2018" name="Nature">
        <title>A major lineage of non-tailed dsDNA viruses as unrecognized killers of marine bacteria.</title>
        <authorList>
            <person name="Kauffman K.M."/>
            <person name="Hussain F.A."/>
            <person name="Yang J."/>
            <person name="Arevalo P."/>
            <person name="Brown J.M."/>
            <person name="Chang W.K."/>
            <person name="VanInsberghe D."/>
            <person name="Elsherbini J."/>
            <person name="Sharma R.S."/>
            <person name="Cutler M.B."/>
            <person name="Kelly L."/>
            <person name="Polz M.F."/>
        </authorList>
    </citation>
    <scope>NUCLEOTIDE SEQUENCE</scope>
    <source>
        <strain evidence="7">10N.261.55.E11</strain>
        <strain evidence="6">10N.286.54.F3</strain>
    </source>
</reference>
<reference evidence="5 13" key="6">
    <citation type="submission" date="2019-09" db="EMBL/GenBank/DDBJ databases">
        <title>Draft genome sequencing and comparative genomics of hatchery-associated Vibrios.</title>
        <authorList>
            <person name="Kehlet-Delgado H."/>
            <person name="Mueller R.S."/>
        </authorList>
    </citation>
    <scope>NUCLEOTIDE SEQUENCE [LARGE SCALE GENOMIC DNA]</scope>
    <source>
        <strain evidence="5 13">99-70-13A3</strain>
    </source>
</reference>
<accession>A0A1C3IZV8</accession>
<dbReference type="EMBL" id="JAUYVK010000028">
    <property type="protein sequence ID" value="MDP2491761.1"/>
    <property type="molecule type" value="Genomic_DNA"/>
</dbReference>
<reference evidence="2" key="7">
    <citation type="submission" date="2022-01" db="EMBL/GenBank/DDBJ databases">
        <title>Vibrio aestuarianus Clade A and Clade B isolates are associated with Pacific oyster (Crassostrea gigas) disease outbreaks across Ireland.</title>
        <authorList>
            <person name="Coyle N."/>
            <person name="O'Toole C."/>
            <person name="Thomas J.C.L."/>
            <person name="Ryder D."/>
            <person name="Cheslett D."/>
            <person name="Feist S."/>
            <person name="Bean T."/>
            <person name="Joseph A."/>
            <person name="Waina A."/>
            <person name="Feil E."/>
            <person name="Verner-Jeffreys D.W."/>
        </authorList>
    </citation>
    <scope>NUCLEOTIDE SEQUENCE</scope>
    <source>
        <strain evidence="2">S/17/14 A</strain>
    </source>
</reference>
<dbReference type="Proteomes" id="UP001569200">
    <property type="component" value="Unassembled WGS sequence"/>
</dbReference>
<reference evidence="10 11" key="2">
    <citation type="submission" date="2016-07" db="EMBL/GenBank/DDBJ databases">
        <title>Nontailed viruses are major unrecognized killers of bacteria in the ocean.</title>
        <authorList>
            <person name="Kauffman K."/>
            <person name="Hussain F."/>
            <person name="Yang J."/>
            <person name="Arevalo P."/>
            <person name="Brown J."/>
            <person name="Cutler M."/>
            <person name="Kelly L."/>
            <person name="Polz M.F."/>
        </authorList>
    </citation>
    <scope>NUCLEOTIDE SEQUENCE [LARGE SCALE GENOMIC DNA]</scope>
    <source>
        <strain evidence="10">10N.261.55.E11</strain>
        <strain evidence="11">10N.286.54.F3</strain>
    </source>
</reference>
<protein>
    <submittedName>
        <fullName evidence="2">DUF2835 domain-containing protein</fullName>
    </submittedName>
    <submittedName>
        <fullName evidence="5">DUF2835 family protein</fullName>
    </submittedName>
</protein>
<evidence type="ECO:0000313" key="2">
    <source>
        <dbReference type="EMBL" id="MDH5922931.1"/>
    </source>
</evidence>
<dbReference type="Proteomes" id="UP000519158">
    <property type="component" value="Unassembled WGS sequence"/>
</dbReference>
<evidence type="ECO:0000313" key="13">
    <source>
        <dbReference type="Proteomes" id="UP000519158"/>
    </source>
</evidence>
<gene>
    <name evidence="4" type="ORF">ACED33_11455</name>
    <name evidence="1" type="ORF">AN168_15925</name>
    <name evidence="7" type="ORF">BCU17_11280</name>
    <name evidence="6" type="ORF">BCV19_19530</name>
    <name evidence="8" type="ORF">CWO07_09600</name>
    <name evidence="5" type="ORF">F0234_15495</name>
    <name evidence="2" type="ORF">L8R85_18050</name>
    <name evidence="3" type="ORF">Q8W38_20630</name>
</gene>
<reference evidence="7" key="3">
    <citation type="submission" date="2016-07" db="EMBL/GenBank/DDBJ databases">
        <authorList>
            <person name="Wan K."/>
            <person name="Booth B."/>
            <person name="Spirohn K."/>
            <person name="Hao T."/>
            <person name="Hu Y."/>
            <person name="Calderwood M."/>
            <person name="Hill D."/>
            <person name="Mohr S."/>
            <person name="Vidal M."/>
            <person name="Celniker S."/>
            <person name="Perrimon N."/>
        </authorList>
    </citation>
    <scope>NUCLEOTIDE SEQUENCE</scope>
    <source>
        <strain evidence="7">10N.261.55.E11</strain>
        <strain evidence="6">10N.286.54.F3</strain>
    </source>
</reference>
<dbReference type="Proteomes" id="UP000050463">
    <property type="component" value="Unassembled WGS sequence"/>
</dbReference>
<name>A0A0N8GVN5_VIBSP</name>
<evidence type="ECO:0000313" key="3">
    <source>
        <dbReference type="EMBL" id="MDP2491761.1"/>
    </source>
</evidence>
<organism evidence="7 10">
    <name type="scientific">Vibrio splendidus</name>
    <dbReference type="NCBI Taxonomy" id="29497"/>
    <lineage>
        <taxon>Bacteria</taxon>
        <taxon>Pseudomonadati</taxon>
        <taxon>Pseudomonadota</taxon>
        <taxon>Gammaproteobacteria</taxon>
        <taxon>Vibrionales</taxon>
        <taxon>Vibrionaceae</taxon>
        <taxon>Vibrio</taxon>
    </lineage>
</organism>
<dbReference type="OrthoDB" id="5600793at2"/>
<dbReference type="Proteomes" id="UP000244197">
    <property type="component" value="Unassembled WGS sequence"/>
</dbReference>
<dbReference type="Proteomes" id="UP001159663">
    <property type="component" value="Unassembled WGS sequence"/>
</dbReference>
<evidence type="ECO:0000313" key="9">
    <source>
        <dbReference type="Proteomes" id="UP000050463"/>
    </source>
</evidence>
<reference evidence="1 9" key="1">
    <citation type="submission" date="2015-08" db="EMBL/GenBank/DDBJ databases">
        <title>Draft Genome Sequence of Vibrio splendidus UCD-SED7.</title>
        <authorList>
            <person name="Lee R.D."/>
            <person name="Lang J.M."/>
            <person name="Coil D.A."/>
            <person name="Jospin G."/>
            <person name="Eisen J.A."/>
        </authorList>
    </citation>
    <scope>NUCLEOTIDE SEQUENCE [LARGE SCALE GENOMIC DNA]</scope>
    <source>
        <strain evidence="1 9">UCD-SED7</strain>
    </source>
</reference>
<evidence type="ECO:0000313" key="6">
    <source>
        <dbReference type="EMBL" id="PMF17003.1"/>
    </source>
</evidence>
<proteinExistence type="predicted"/>
<evidence type="ECO:0000313" key="7">
    <source>
        <dbReference type="EMBL" id="PMJ70047.1"/>
    </source>
</evidence>
<dbReference type="EMBL" id="PIFK01000016">
    <property type="protein sequence ID" value="PTP35988.1"/>
    <property type="molecule type" value="Genomic_DNA"/>
</dbReference>
<dbReference type="EMBL" id="JBGOOW010000009">
    <property type="protein sequence ID" value="MEZ8181296.1"/>
    <property type="molecule type" value="Genomic_DNA"/>
</dbReference>
<dbReference type="AlphaFoldDB" id="A0A0N8GVN5"/>
<evidence type="ECO:0000313" key="5">
    <source>
        <dbReference type="EMBL" id="NOJ14163.1"/>
    </source>
</evidence>
<dbReference type="InterPro" id="IPR021363">
    <property type="entry name" value="DUF2835"/>
</dbReference>
<evidence type="ECO:0000313" key="4">
    <source>
        <dbReference type="EMBL" id="MEZ8181296.1"/>
    </source>
</evidence>
<evidence type="ECO:0000313" key="1">
    <source>
        <dbReference type="EMBL" id="KPL93450.1"/>
    </source>
</evidence>
<evidence type="ECO:0000313" key="12">
    <source>
        <dbReference type="Proteomes" id="UP000244197"/>
    </source>
</evidence>
<reference evidence="8 12" key="4">
    <citation type="submission" date="2017-11" db="EMBL/GenBank/DDBJ databases">
        <title>Population delineation of vibrios coincides with oyster pathogenicity.</title>
        <authorList>
            <person name="Bruto M."/>
            <person name="Labreuche Y."/>
            <person name="James A."/>
            <person name="Piel D."/>
            <person name="Chenivesse S."/>
            <person name="Petton B."/>
            <person name="Polz M.F."/>
            <person name="Le Roux F."/>
        </authorList>
    </citation>
    <scope>NUCLEOTIDE SEQUENCE [LARGE SCALE GENOMIC DNA]</scope>
    <source>
        <strain evidence="8 12">FF_144</strain>
    </source>
</reference>
<dbReference type="Proteomes" id="UP000235330">
    <property type="component" value="Unassembled WGS sequence"/>
</dbReference>
<dbReference type="Pfam" id="PF11197">
    <property type="entry name" value="DUF2835"/>
    <property type="match status" value="1"/>
</dbReference>
<reference evidence="4 14" key="9">
    <citation type="submission" date="2024-06" db="EMBL/GenBank/DDBJ databases">
        <authorList>
            <person name="Steensen K."/>
            <person name="Seneca J."/>
            <person name="Bartlau N."/>
            <person name="Yu A.X."/>
            <person name="Polz M.F."/>
        </authorList>
    </citation>
    <scope>NUCLEOTIDE SEQUENCE [LARGE SCALE GENOMIC DNA]</scope>
    <source>
        <strain evidence="4 14">1F145</strain>
    </source>
</reference>
<dbReference type="Proteomes" id="UP001177883">
    <property type="component" value="Unassembled WGS sequence"/>
</dbReference>
<dbReference type="Proteomes" id="UP000235405">
    <property type="component" value="Unassembled WGS sequence"/>
</dbReference>
<dbReference type="RefSeq" id="WP_004733645.1">
    <property type="nucleotide sequence ID" value="NZ_AP025508.1"/>
</dbReference>
<accession>A0A0N8GVN5</accession>
<dbReference type="EMBL" id="MCWU01000007">
    <property type="protein sequence ID" value="PMJ70047.1"/>
    <property type="molecule type" value="Genomic_DNA"/>
</dbReference>
<dbReference type="EMBL" id="JAKMYX010000079">
    <property type="protein sequence ID" value="MDH5922931.1"/>
    <property type="molecule type" value="Genomic_DNA"/>
</dbReference>
<evidence type="ECO:0000313" key="10">
    <source>
        <dbReference type="Proteomes" id="UP000235330"/>
    </source>
</evidence>
<keyword evidence="14" id="KW-1185">Reference proteome</keyword>
<evidence type="ECO:0000313" key="14">
    <source>
        <dbReference type="Proteomes" id="UP001569200"/>
    </source>
</evidence>
<reference evidence="3" key="8">
    <citation type="submission" date="2023-07" db="EMBL/GenBank/DDBJ databases">
        <title>Genome content predicts the carbon catabolic preferences of heterotrophic bacteria.</title>
        <authorList>
            <person name="Gralka M."/>
        </authorList>
    </citation>
    <scope>NUCLEOTIDE SEQUENCE</scope>
    <source>
        <strain evidence="3">6E03</strain>
    </source>
</reference>
<evidence type="ECO:0000313" key="11">
    <source>
        <dbReference type="Proteomes" id="UP000235405"/>
    </source>
</evidence>
<evidence type="ECO:0000313" key="8">
    <source>
        <dbReference type="EMBL" id="PTP35988.1"/>
    </source>
</evidence>
<sequence>MNRYIFQLNISYQQFLASYSGAASKVQVITTTGLRLQLPATRFRPFLTQIGVRGQFRLTTDQKNKFIKLEAL</sequence>
<dbReference type="EMBL" id="VTXL01000013">
    <property type="protein sequence ID" value="NOJ14163.1"/>
    <property type="molecule type" value="Genomic_DNA"/>
</dbReference>
<dbReference type="EMBL" id="LIZK01000006">
    <property type="protein sequence ID" value="KPL93450.1"/>
    <property type="molecule type" value="Genomic_DNA"/>
</dbReference>
<comment type="caution">
    <text evidence="7">The sequence shown here is derived from an EMBL/GenBank/DDBJ whole genome shotgun (WGS) entry which is preliminary data.</text>
</comment>